<keyword evidence="2" id="KW-1185">Reference proteome</keyword>
<name>A0A367Y0N0_9MICO</name>
<comment type="caution">
    <text evidence="1">The sequence shown here is derived from an EMBL/GenBank/DDBJ whole genome shotgun (WGS) entry which is preliminary data.</text>
</comment>
<reference evidence="1 2" key="1">
    <citation type="submission" date="2018-07" db="EMBL/GenBank/DDBJ databases">
        <title>Microbacterium endoborsara sp. nov., a novel actinobacterium isolated from Borszczowia aralocaspica.</title>
        <authorList>
            <person name="An D."/>
        </authorList>
    </citation>
    <scope>NUCLEOTIDE SEQUENCE [LARGE SCALE GENOMIC DNA]</scope>
    <source>
        <strain evidence="1 2">C1.15228</strain>
    </source>
</reference>
<evidence type="ECO:0000313" key="1">
    <source>
        <dbReference type="EMBL" id="RCK58581.1"/>
    </source>
</evidence>
<proteinExistence type="predicted"/>
<dbReference type="Proteomes" id="UP000253508">
    <property type="component" value="Unassembled WGS sequence"/>
</dbReference>
<sequence>MAEINEWWPKLSAESKNALVERPGEVLSLEIREEIRAITGEFVPAQTMLSDDDIEFIKTQREAVD</sequence>
<organism evidence="1 2">
    <name type="scientific">Microbacterium sorbitolivorans</name>
    <dbReference type="NCBI Taxonomy" id="1867410"/>
    <lineage>
        <taxon>Bacteria</taxon>
        <taxon>Bacillati</taxon>
        <taxon>Actinomycetota</taxon>
        <taxon>Actinomycetes</taxon>
        <taxon>Micrococcales</taxon>
        <taxon>Microbacteriaceae</taxon>
        <taxon>Microbacterium</taxon>
    </lineage>
</organism>
<accession>A0A367Y0N0</accession>
<evidence type="ECO:0000313" key="2">
    <source>
        <dbReference type="Proteomes" id="UP000253508"/>
    </source>
</evidence>
<gene>
    <name evidence="1" type="ORF">DTO57_10510</name>
</gene>
<protein>
    <submittedName>
        <fullName evidence="1">Uncharacterized protein</fullName>
    </submittedName>
</protein>
<dbReference type="EMBL" id="QORO01000003">
    <property type="protein sequence ID" value="RCK58581.1"/>
    <property type="molecule type" value="Genomic_DNA"/>
</dbReference>
<dbReference type="RefSeq" id="WP_162785743.1">
    <property type="nucleotide sequence ID" value="NZ_BMHU01000002.1"/>
</dbReference>
<dbReference type="AlphaFoldDB" id="A0A367Y0N0"/>